<organism evidence="1 2">
    <name type="scientific">Agromyces humatus</name>
    <dbReference type="NCBI Taxonomy" id="279573"/>
    <lineage>
        <taxon>Bacteria</taxon>
        <taxon>Bacillati</taxon>
        <taxon>Actinomycetota</taxon>
        <taxon>Actinomycetes</taxon>
        <taxon>Micrococcales</taxon>
        <taxon>Microbacteriaceae</taxon>
        <taxon>Agromyces</taxon>
    </lineage>
</organism>
<name>A0ABN2KMJ3_9MICO</name>
<reference evidence="1 2" key="1">
    <citation type="journal article" date="2019" name="Int. J. Syst. Evol. Microbiol.">
        <title>The Global Catalogue of Microorganisms (GCM) 10K type strain sequencing project: providing services to taxonomists for standard genome sequencing and annotation.</title>
        <authorList>
            <consortium name="The Broad Institute Genomics Platform"/>
            <consortium name="The Broad Institute Genome Sequencing Center for Infectious Disease"/>
            <person name="Wu L."/>
            <person name="Ma J."/>
        </authorList>
    </citation>
    <scope>NUCLEOTIDE SEQUENCE [LARGE SCALE GENOMIC DNA]</scope>
    <source>
        <strain evidence="1 2">JCM 14319</strain>
    </source>
</reference>
<accession>A0ABN2KMJ3</accession>
<keyword evidence="2" id="KW-1185">Reference proteome</keyword>
<evidence type="ECO:0000313" key="1">
    <source>
        <dbReference type="EMBL" id="GAA1758712.1"/>
    </source>
</evidence>
<gene>
    <name evidence="1" type="ORF">GCM10009747_16920</name>
</gene>
<proteinExistence type="predicted"/>
<dbReference type="Proteomes" id="UP001500506">
    <property type="component" value="Unassembled WGS sequence"/>
</dbReference>
<comment type="caution">
    <text evidence="1">The sequence shown here is derived from an EMBL/GenBank/DDBJ whole genome shotgun (WGS) entry which is preliminary data.</text>
</comment>
<dbReference type="RefSeq" id="WP_232499419.1">
    <property type="nucleotide sequence ID" value="NZ_BAAANH010000003.1"/>
</dbReference>
<evidence type="ECO:0008006" key="3">
    <source>
        <dbReference type="Google" id="ProtNLM"/>
    </source>
</evidence>
<sequence>MAGFRVRRRRGAHELEVHDADLAKRAGAALFAADERIRATADELGFAEAELEAGATMLLGEALVAARRQLSDAFRLNRLNHDAIPGSADEVRARNLRIVQLCEWIEDVLDEQTSALADRMSRARRAPEIIAFVRAETERLRARTPYARETIDRLAARYAREALVDVEENLGEVEQLLAFAEHSLGVAERRREAGLRGDASVALEASAASVRRAATLLDVVETFEVEALRAEATLGAVAEQSRRQLAVALEEPQSHAVANASSELRAALADLPPVGVNTHPFAHLNRLREAHAALDAATSAARERATRQLPPAGHVYQVIRHADRQLDAARDAIADHPGWIGAEALMRLAESERIRIDLGHSLGGSAATIPLTDQNHRDRVIAMARRVADLAGEALYLARRDVDAFRSQPATARS</sequence>
<evidence type="ECO:0000313" key="2">
    <source>
        <dbReference type="Proteomes" id="UP001500506"/>
    </source>
</evidence>
<dbReference type="EMBL" id="BAAANH010000003">
    <property type="protein sequence ID" value="GAA1758712.1"/>
    <property type="molecule type" value="Genomic_DNA"/>
</dbReference>
<protein>
    <recommendedName>
        <fullName evidence="3">DUF222 domain-containing protein</fullName>
    </recommendedName>
</protein>